<proteinExistence type="predicted"/>
<keyword evidence="1" id="KW-0732">Signal</keyword>
<evidence type="ECO:0000313" key="2">
    <source>
        <dbReference type="EMBL" id="WIT14200.1"/>
    </source>
</evidence>
<dbReference type="RefSeq" id="WP_285235328.1">
    <property type="nucleotide sequence ID" value="NZ_CP116346.1"/>
</dbReference>
<sequence length="172" mass="17865">MTLTLISRHGLTSAMAVAFAMAGVSWAPAAMAQTRAALVQSIDEPGRNPYQETQANTNCRGSTVCVFNFAQVPVGKRLVLTHISGYVDTAAGTLPNGFVSSGFGGSTYATLAFTGVRGPTGVLGTRNFINHNVLAYFGPGEPINASYHVNGTGDTMSGGALLMLTGYFVNLP</sequence>
<gene>
    <name evidence="2" type="ORF">PFX98_11435</name>
</gene>
<dbReference type="KEGG" id="pais:PFX98_11435"/>
<reference evidence="2" key="1">
    <citation type="submission" date="2023-01" db="EMBL/GenBank/DDBJ databases">
        <title>Whole genome sequence of Paucibacter sp. S2-9 isolated from pond sediment.</title>
        <authorList>
            <person name="Jung J.Y."/>
        </authorList>
    </citation>
    <scope>NUCLEOTIDE SEQUENCE</scope>
    <source>
        <strain evidence="2">S2-9</strain>
    </source>
</reference>
<name>A0AA95NHH7_9BURK</name>
<feature type="signal peptide" evidence="1">
    <location>
        <begin position="1"/>
        <end position="29"/>
    </location>
</feature>
<feature type="chain" id="PRO_5041634798" evidence="1">
    <location>
        <begin position="30"/>
        <end position="172"/>
    </location>
</feature>
<dbReference type="EMBL" id="CP116346">
    <property type="protein sequence ID" value="WIT14200.1"/>
    <property type="molecule type" value="Genomic_DNA"/>
</dbReference>
<dbReference type="Proteomes" id="UP001177769">
    <property type="component" value="Chromosome"/>
</dbReference>
<organism evidence="2 3">
    <name type="scientific">Paucibacter sediminis</name>
    <dbReference type="NCBI Taxonomy" id="3019553"/>
    <lineage>
        <taxon>Bacteria</taxon>
        <taxon>Pseudomonadati</taxon>
        <taxon>Pseudomonadota</taxon>
        <taxon>Betaproteobacteria</taxon>
        <taxon>Burkholderiales</taxon>
        <taxon>Sphaerotilaceae</taxon>
        <taxon>Roseateles</taxon>
    </lineage>
</organism>
<accession>A0AA95NHH7</accession>
<evidence type="ECO:0000256" key="1">
    <source>
        <dbReference type="SAM" id="SignalP"/>
    </source>
</evidence>
<evidence type="ECO:0000313" key="3">
    <source>
        <dbReference type="Proteomes" id="UP001177769"/>
    </source>
</evidence>
<dbReference type="AlphaFoldDB" id="A0AA95NHH7"/>
<keyword evidence="3" id="KW-1185">Reference proteome</keyword>
<protein>
    <submittedName>
        <fullName evidence="2">Uncharacterized protein</fullName>
    </submittedName>
</protein>